<dbReference type="InterPro" id="IPR041636">
    <property type="entry name" value="RNase_J_C"/>
</dbReference>
<name>A0A5Q2Q7W2_9GAMM</name>
<evidence type="ECO:0000256" key="2">
    <source>
        <dbReference type="ARBA" id="ARBA00022723"/>
    </source>
</evidence>
<dbReference type="Pfam" id="PF17770">
    <property type="entry name" value="RNase_J_C"/>
    <property type="match status" value="1"/>
</dbReference>
<accession>A0A5Q2Q7W2</accession>
<keyword evidence="9" id="KW-1185">Reference proteome</keyword>
<evidence type="ECO:0000256" key="3">
    <source>
        <dbReference type="ARBA" id="ARBA00022801"/>
    </source>
</evidence>
<keyword evidence="6" id="KW-0694">RNA-binding</keyword>
<dbReference type="SUPFAM" id="SSF56281">
    <property type="entry name" value="Metallo-hydrolase/oxidoreductase"/>
    <property type="match status" value="1"/>
</dbReference>
<dbReference type="GO" id="GO:0003723">
    <property type="term" value="F:RNA binding"/>
    <property type="evidence" value="ECO:0007669"/>
    <property type="project" value="UniProtKB-KW"/>
</dbReference>
<dbReference type="GO" id="GO:0046872">
    <property type="term" value="F:metal ion binding"/>
    <property type="evidence" value="ECO:0007669"/>
    <property type="project" value="UniProtKB-KW"/>
</dbReference>
<dbReference type="Pfam" id="PF22505">
    <property type="entry name" value="RNase_J_b_CASP"/>
    <property type="match status" value="1"/>
</dbReference>
<dbReference type="PANTHER" id="PTHR43694:SF1">
    <property type="entry name" value="RIBONUCLEASE J"/>
    <property type="match status" value="1"/>
</dbReference>
<feature type="domain" description="Metallo-beta-lactamase" evidence="7">
    <location>
        <begin position="70"/>
        <end position="274"/>
    </location>
</feature>
<keyword evidence="2" id="KW-0479">Metal-binding</keyword>
<evidence type="ECO:0000259" key="7">
    <source>
        <dbReference type="SMART" id="SM00849"/>
    </source>
</evidence>
<keyword evidence="4" id="KW-0862">Zinc</keyword>
<dbReference type="InterPro" id="IPR011108">
    <property type="entry name" value="RMMBL"/>
</dbReference>
<dbReference type="InterPro" id="IPR042173">
    <property type="entry name" value="RNase_J_2"/>
</dbReference>
<evidence type="ECO:0000313" key="9">
    <source>
        <dbReference type="Proteomes" id="UP000388235"/>
    </source>
</evidence>
<dbReference type="CDD" id="cd07714">
    <property type="entry name" value="RNaseJ_MBL-fold"/>
    <property type="match status" value="1"/>
</dbReference>
<evidence type="ECO:0000313" key="8">
    <source>
        <dbReference type="EMBL" id="QGG80158.1"/>
    </source>
</evidence>
<proteinExistence type="predicted"/>
<gene>
    <name evidence="8" type="ORF">GH975_06040</name>
</gene>
<protein>
    <submittedName>
        <fullName evidence="8">MBL fold metallo-hydrolase</fullName>
    </submittedName>
</protein>
<dbReference type="Pfam" id="PF07521">
    <property type="entry name" value="RMMBL"/>
    <property type="match status" value="1"/>
</dbReference>
<keyword evidence="1" id="KW-0540">Nuclease</keyword>
<dbReference type="InterPro" id="IPR055132">
    <property type="entry name" value="RNase_J_b_CASP"/>
</dbReference>
<keyword evidence="3 8" id="KW-0378">Hydrolase</keyword>
<dbReference type="PANTHER" id="PTHR43694">
    <property type="entry name" value="RIBONUCLEASE J"/>
    <property type="match status" value="1"/>
</dbReference>
<keyword evidence="5" id="KW-0269">Exonuclease</keyword>
<dbReference type="Gene3D" id="3.40.50.10710">
    <property type="entry name" value="Metallo-hydrolase/oxidoreductase"/>
    <property type="match status" value="1"/>
</dbReference>
<dbReference type="Proteomes" id="UP000388235">
    <property type="component" value="Chromosome"/>
</dbReference>
<dbReference type="Gene3D" id="3.60.15.10">
    <property type="entry name" value="Ribonuclease Z/Hydroxyacylglutathione hydrolase-like"/>
    <property type="match status" value="1"/>
</dbReference>
<dbReference type="Gene3D" id="3.10.20.580">
    <property type="match status" value="1"/>
</dbReference>
<dbReference type="GO" id="GO:0004527">
    <property type="term" value="F:exonuclease activity"/>
    <property type="evidence" value="ECO:0007669"/>
    <property type="project" value="UniProtKB-KW"/>
</dbReference>
<dbReference type="InterPro" id="IPR001279">
    <property type="entry name" value="Metallo-B-lactamas"/>
</dbReference>
<dbReference type="EMBL" id="CP045871">
    <property type="protein sequence ID" value="QGG80158.1"/>
    <property type="molecule type" value="Genomic_DNA"/>
</dbReference>
<evidence type="ECO:0000256" key="6">
    <source>
        <dbReference type="ARBA" id="ARBA00022884"/>
    </source>
</evidence>
<evidence type="ECO:0000256" key="4">
    <source>
        <dbReference type="ARBA" id="ARBA00022833"/>
    </source>
</evidence>
<dbReference type="AlphaFoldDB" id="A0A5Q2Q7W2"/>
<sequence length="601" mass="64905">MPSAIRSASASSDGINGWRRTGNKIWVILSALFIYTVLELNTVLTDAQHWPDLDPHCLYFLPVGGTGEIGMNLNLYAYNGRFLLIDLGIMFGDEATPGVDVITPDIRALEPIADRIEALVLTHAHEDHLGALRYLWPKLKCPVYCTGFTARVAQRKLKEMSDKHAKAVKIKRVNAGDRVELGPFRVEWLHLTHSIPEPNGIVLDVADQRVFHTGDWKLDPNPVVGESYDAKRLEEIAAEGVDWMVCDSTNATTPGWSGSESEAARKLAEVLANRPGRLAVTCFASNVARVSSLGSLAPGLKRRVSILGRSMHEMTQAAKIEGYLPDFPSIVPASDLGYLPRDEQMILCTGSQGEPRAALSKLASDTHPDLHLEAGDTVVFSSKMIPGNEKSIGRMRNQFAVRNIDVLDGEALGIHVSGHPCVEELKWMYQTIAPRHALPVHGEGRHLKANADIARGCGVNALEIRNGDLVNLSHAQVVGKVYTGRCGVVGNSLIPTTSAALRERNKVKMGGSVTATVVIDGNGKLLAPPGIRLLGVADPATEEATGASLMRSMTTAIEALGPNSLKDDAAVQDAAEHALKKASYRKLGLRPVCQVMVARLG</sequence>
<dbReference type="OrthoDB" id="9803916at2"/>
<dbReference type="Pfam" id="PF12706">
    <property type="entry name" value="Lactamase_B_2"/>
    <property type="match status" value="1"/>
</dbReference>
<dbReference type="KEGG" id="llp:GH975_06040"/>
<organism evidence="8 9">
    <name type="scientific">Litorivicinus lipolyticus</name>
    <dbReference type="NCBI Taxonomy" id="418701"/>
    <lineage>
        <taxon>Bacteria</taxon>
        <taxon>Pseudomonadati</taxon>
        <taxon>Pseudomonadota</taxon>
        <taxon>Gammaproteobacteria</taxon>
        <taxon>Oceanospirillales</taxon>
        <taxon>Litorivicinaceae</taxon>
        <taxon>Litorivicinus</taxon>
    </lineage>
</organism>
<dbReference type="SMART" id="SM00849">
    <property type="entry name" value="Lactamase_B"/>
    <property type="match status" value="1"/>
</dbReference>
<dbReference type="InterPro" id="IPR036866">
    <property type="entry name" value="RibonucZ/Hydroxyglut_hydro"/>
</dbReference>
<evidence type="ECO:0000256" key="5">
    <source>
        <dbReference type="ARBA" id="ARBA00022839"/>
    </source>
</evidence>
<evidence type="ECO:0000256" key="1">
    <source>
        <dbReference type="ARBA" id="ARBA00022722"/>
    </source>
</evidence>
<reference evidence="8 9" key="1">
    <citation type="submission" date="2019-11" db="EMBL/GenBank/DDBJ databases">
        <authorList>
            <person name="Khan S.A."/>
            <person name="Jeon C.O."/>
            <person name="Chun B.H."/>
        </authorList>
    </citation>
    <scope>NUCLEOTIDE SEQUENCE [LARGE SCALE GENOMIC DNA]</scope>
    <source>
        <strain evidence="8 9">IMCC 1097</strain>
    </source>
</reference>